<dbReference type="InterPro" id="IPR005471">
    <property type="entry name" value="Tscrpt_reg_IclR_N"/>
</dbReference>
<gene>
    <name evidence="6" type="ORF">A374_06161</name>
</gene>
<dbReference type="Pfam" id="PF09339">
    <property type="entry name" value="HTH_IclR"/>
    <property type="match status" value="1"/>
</dbReference>
<dbReference type="AlphaFoldDB" id="I8UGY3"/>
<accession>I8UGY3</accession>
<dbReference type="EMBL" id="AKKV01000022">
    <property type="protein sequence ID" value="EIT86160.1"/>
    <property type="molecule type" value="Genomic_DNA"/>
</dbReference>
<dbReference type="eggNOG" id="COG1414">
    <property type="taxonomic scope" value="Bacteria"/>
</dbReference>
<dbReference type="PATRIC" id="fig|1196324.3.peg.1258"/>
<dbReference type="SMART" id="SM00346">
    <property type="entry name" value="HTH_ICLR"/>
    <property type="match status" value="1"/>
</dbReference>
<dbReference type="InterPro" id="IPR014757">
    <property type="entry name" value="Tscrpt_reg_IclR_C"/>
</dbReference>
<dbReference type="GO" id="GO:0045892">
    <property type="term" value="P:negative regulation of DNA-templated transcription"/>
    <property type="evidence" value="ECO:0007669"/>
    <property type="project" value="UniProtKB-ARBA"/>
</dbReference>
<dbReference type="Gene3D" id="3.30.450.40">
    <property type="match status" value="1"/>
</dbReference>
<dbReference type="GO" id="GO:0003677">
    <property type="term" value="F:DNA binding"/>
    <property type="evidence" value="ECO:0007669"/>
    <property type="project" value="UniProtKB-KW"/>
</dbReference>
<dbReference type="InterPro" id="IPR036388">
    <property type="entry name" value="WH-like_DNA-bd_sf"/>
</dbReference>
<dbReference type="Gene3D" id="1.10.10.10">
    <property type="entry name" value="Winged helix-like DNA-binding domain superfamily/Winged helix DNA-binding domain"/>
    <property type="match status" value="1"/>
</dbReference>
<dbReference type="PROSITE" id="PS51077">
    <property type="entry name" value="HTH_ICLR"/>
    <property type="match status" value="1"/>
</dbReference>
<dbReference type="Proteomes" id="UP000004080">
    <property type="component" value="Unassembled WGS sequence"/>
</dbReference>
<keyword evidence="7" id="KW-1185">Reference proteome</keyword>
<dbReference type="PROSITE" id="PS51078">
    <property type="entry name" value="ICLR_ED"/>
    <property type="match status" value="1"/>
</dbReference>
<sequence length="245" mass="27339">MIGSVHKIANILNCFSEEEPVLGNMEIAQKLGMKPSTTHHLLHTLVVEGMLIKDSSKHYRLGWKLLEWGQRVMHQREVLSEAFPRIEGLNRRFNGTVHIGMLDGAEVVFVLKSAPKETPAIPTYVGSRKPAYCTSSGKLLLSARSDYAFTYELKQRAPNTITCARKLEQEFQRINKEGYSTSDNENELGLYGIAYPITSYEGQTIAALNLVGEGCYMKGRDQMGIREHLKATAACLSKELGYIGV</sequence>
<dbReference type="RefSeq" id="WP_007201329.1">
    <property type="nucleotide sequence ID" value="NZ_AKKV01000022.1"/>
</dbReference>
<dbReference type="PANTHER" id="PTHR30136:SF35">
    <property type="entry name" value="HTH-TYPE TRANSCRIPTIONAL REGULATOR RV1719"/>
    <property type="match status" value="1"/>
</dbReference>
<dbReference type="Pfam" id="PF01614">
    <property type="entry name" value="IclR_C"/>
    <property type="match status" value="1"/>
</dbReference>
<dbReference type="OrthoDB" id="9778379at2"/>
<keyword evidence="3" id="KW-0804">Transcription</keyword>
<dbReference type="STRING" id="1196324.A374_06161"/>
<dbReference type="SUPFAM" id="SSF55781">
    <property type="entry name" value="GAF domain-like"/>
    <property type="match status" value="1"/>
</dbReference>
<evidence type="ECO:0000256" key="3">
    <source>
        <dbReference type="ARBA" id="ARBA00023163"/>
    </source>
</evidence>
<evidence type="ECO:0000313" key="6">
    <source>
        <dbReference type="EMBL" id="EIT86160.1"/>
    </source>
</evidence>
<dbReference type="InterPro" id="IPR029016">
    <property type="entry name" value="GAF-like_dom_sf"/>
</dbReference>
<dbReference type="PANTHER" id="PTHR30136">
    <property type="entry name" value="HELIX-TURN-HELIX TRANSCRIPTIONAL REGULATOR, ICLR FAMILY"/>
    <property type="match status" value="1"/>
</dbReference>
<evidence type="ECO:0000256" key="1">
    <source>
        <dbReference type="ARBA" id="ARBA00023015"/>
    </source>
</evidence>
<feature type="domain" description="IclR-ED" evidence="5">
    <location>
        <begin position="64"/>
        <end position="242"/>
    </location>
</feature>
<evidence type="ECO:0000256" key="2">
    <source>
        <dbReference type="ARBA" id="ARBA00023125"/>
    </source>
</evidence>
<keyword evidence="2" id="KW-0238">DNA-binding</keyword>
<dbReference type="InterPro" id="IPR036390">
    <property type="entry name" value="WH_DNA-bd_sf"/>
</dbReference>
<proteinExistence type="predicted"/>
<evidence type="ECO:0000313" key="7">
    <source>
        <dbReference type="Proteomes" id="UP000004080"/>
    </source>
</evidence>
<organism evidence="6 7">
    <name type="scientific">Fictibacillus macauensis ZFHKF-1</name>
    <dbReference type="NCBI Taxonomy" id="1196324"/>
    <lineage>
        <taxon>Bacteria</taxon>
        <taxon>Bacillati</taxon>
        <taxon>Bacillota</taxon>
        <taxon>Bacilli</taxon>
        <taxon>Bacillales</taxon>
        <taxon>Fictibacillaceae</taxon>
        <taxon>Fictibacillus</taxon>
    </lineage>
</organism>
<feature type="domain" description="HTH iclR-type" evidence="4">
    <location>
        <begin position="2"/>
        <end position="63"/>
    </location>
</feature>
<evidence type="ECO:0000259" key="5">
    <source>
        <dbReference type="PROSITE" id="PS51078"/>
    </source>
</evidence>
<reference evidence="6 7" key="1">
    <citation type="journal article" date="2012" name="J. Bacteriol.">
        <title>Genome of Bacillus macauensis ZFHKF-1, a Long-Chain-Forming Bacterium.</title>
        <authorList>
            <person name="Cai L."/>
            <person name="Zhang T."/>
        </authorList>
    </citation>
    <scope>NUCLEOTIDE SEQUENCE [LARGE SCALE GENOMIC DNA]</scope>
    <source>
        <strain evidence="6 7">ZFHKF-1</strain>
    </source>
</reference>
<evidence type="ECO:0000259" key="4">
    <source>
        <dbReference type="PROSITE" id="PS51077"/>
    </source>
</evidence>
<keyword evidence="1" id="KW-0805">Transcription regulation</keyword>
<name>I8UGY3_9BACL</name>
<protein>
    <submittedName>
        <fullName evidence="6">IclR family transcriptional regulator</fullName>
    </submittedName>
</protein>
<comment type="caution">
    <text evidence="6">The sequence shown here is derived from an EMBL/GenBank/DDBJ whole genome shotgun (WGS) entry which is preliminary data.</text>
</comment>
<dbReference type="InterPro" id="IPR050707">
    <property type="entry name" value="HTH_MetabolicPath_Reg"/>
</dbReference>
<dbReference type="SUPFAM" id="SSF46785">
    <property type="entry name" value="Winged helix' DNA-binding domain"/>
    <property type="match status" value="1"/>
</dbReference>
<dbReference type="GO" id="GO:0003700">
    <property type="term" value="F:DNA-binding transcription factor activity"/>
    <property type="evidence" value="ECO:0007669"/>
    <property type="project" value="TreeGrafter"/>
</dbReference>